<organism evidence="1 2">
    <name type="scientific">Naganishia adeliensis</name>
    <dbReference type="NCBI Taxonomy" id="92952"/>
    <lineage>
        <taxon>Eukaryota</taxon>
        <taxon>Fungi</taxon>
        <taxon>Dikarya</taxon>
        <taxon>Basidiomycota</taxon>
        <taxon>Agaricomycotina</taxon>
        <taxon>Tremellomycetes</taxon>
        <taxon>Filobasidiales</taxon>
        <taxon>Filobasidiaceae</taxon>
        <taxon>Naganishia</taxon>
    </lineage>
</organism>
<proteinExistence type="predicted"/>
<evidence type="ECO:0000313" key="1">
    <source>
        <dbReference type="EMBL" id="KAJ9102690.1"/>
    </source>
</evidence>
<reference evidence="1" key="1">
    <citation type="submission" date="2023-04" db="EMBL/GenBank/DDBJ databases">
        <title>Draft Genome sequencing of Naganishia species isolated from polar environments using Oxford Nanopore Technology.</title>
        <authorList>
            <person name="Leo P."/>
            <person name="Venkateswaran K."/>
        </authorList>
    </citation>
    <scope>NUCLEOTIDE SEQUENCE</scope>
    <source>
        <strain evidence="1">MNA-CCFEE 5262</strain>
    </source>
</reference>
<comment type="caution">
    <text evidence="1">The sequence shown here is derived from an EMBL/GenBank/DDBJ whole genome shotgun (WGS) entry which is preliminary data.</text>
</comment>
<dbReference type="EMBL" id="JASBWS010000063">
    <property type="protein sequence ID" value="KAJ9102690.1"/>
    <property type="molecule type" value="Genomic_DNA"/>
</dbReference>
<protein>
    <submittedName>
        <fullName evidence="1">Uncharacterized protein</fullName>
    </submittedName>
</protein>
<gene>
    <name evidence="1" type="ORF">QFC20_004962</name>
</gene>
<evidence type="ECO:0000313" key="2">
    <source>
        <dbReference type="Proteomes" id="UP001230649"/>
    </source>
</evidence>
<dbReference type="Proteomes" id="UP001230649">
    <property type="component" value="Unassembled WGS sequence"/>
</dbReference>
<name>A0ACC2VV42_9TREE</name>
<keyword evidence="2" id="KW-1185">Reference proteome</keyword>
<accession>A0ACC2VV42</accession>
<sequence>MSAIYNTSNAQQQQQPPAMQVPPGARDGPRPGGGGGMDMRAPPPTVGPPPIPPIASVSSGSVAAPGGHHHHLHHHHPIPPPPQQHQGHQGHPGVMGHDRLNEYLELVRGEYEALQAECMVVKGQRDEFEKQIQAQIQEIALIRQSLYELESQHAKTRNEFEGECIRLRRELDIARNIPASGNGPLPPPPGVVGGGIGGVPSSMPAPPGAPGMQVLEREREMEREMMERREREYRGYGKMEVDEKSGMKNGYPPHAATPNPERERTVPLAGNQVALKSPGIVLSDLDPESVPREFKKEGAEWFAVWNPRNKKSLDVSLVHTLVHESVVCCVRFSNDGQYLATGCNRTAQIYDTKTGAKTHILVDEAASQAGDLYIRSICFSPDGKYLATGAEDRQIRIWDISKKRIKHLLTGHNQEIYSLDFSRDGQFLVSGSGDKSARIWDINSGHCVFDLKIEDVVLGEAGPIDAGITSVALSPDSKLVAAGSLDTIVRVWDTRTGQQVERLRGHKDSVYSVAFSPDGNSLVSGSLDKSLKVWDLRQTRLAAERAQPGHPSPTGLGVLQQTLVGHKDYVLSVGITPDGQWIVSGSKDRSIQFWQGDGQAQFLLQGHKNSVISIDLAKSGNLFASGSGDCHARVWQYTSL</sequence>